<reference evidence="2 4" key="2">
    <citation type="submission" date="2022-10" db="EMBL/GenBank/DDBJ databases">
        <title>The complete genomes of actinobacterial strains from the NBC collection.</title>
        <authorList>
            <person name="Joergensen T.S."/>
            <person name="Alvarez Arevalo M."/>
            <person name="Sterndorff E.B."/>
            <person name="Faurdal D."/>
            <person name="Vuksanovic O."/>
            <person name="Mourched A.-S."/>
            <person name="Charusanti P."/>
            <person name="Shaw S."/>
            <person name="Blin K."/>
            <person name="Weber T."/>
        </authorList>
    </citation>
    <scope>NUCLEOTIDE SEQUENCE [LARGE SCALE GENOMIC DNA]</scope>
    <source>
        <strain evidence="2 4">NBC 01809</strain>
    </source>
</reference>
<dbReference type="STRING" id="47871.GA0070608_0977"/>
<dbReference type="Proteomes" id="UP000199343">
    <property type="component" value="Unassembled WGS sequence"/>
</dbReference>
<dbReference type="EMBL" id="CP109071">
    <property type="protein sequence ID" value="WSA33897.1"/>
    <property type="molecule type" value="Genomic_DNA"/>
</dbReference>
<protein>
    <submittedName>
        <fullName evidence="1">Uncharacterized protein</fullName>
    </submittedName>
</protein>
<proteinExistence type="predicted"/>
<dbReference type="EMBL" id="FMIC01000002">
    <property type="protein sequence ID" value="SCL52191.1"/>
    <property type="molecule type" value="Genomic_DNA"/>
</dbReference>
<organism evidence="1 3">
    <name type="scientific">Micromonospora peucetia</name>
    <dbReference type="NCBI Taxonomy" id="47871"/>
    <lineage>
        <taxon>Bacteria</taxon>
        <taxon>Bacillati</taxon>
        <taxon>Actinomycetota</taxon>
        <taxon>Actinomycetes</taxon>
        <taxon>Micromonosporales</taxon>
        <taxon>Micromonosporaceae</taxon>
        <taxon>Micromonospora</taxon>
    </lineage>
</organism>
<gene>
    <name evidence="1" type="ORF">GA0070608_0977</name>
    <name evidence="2" type="ORF">OIE14_07580</name>
</gene>
<evidence type="ECO:0000313" key="4">
    <source>
        <dbReference type="Proteomes" id="UP001334804"/>
    </source>
</evidence>
<sequence>MISRPPGVLPAFFSYYETPVKLVTDEAGHVIGWQLSRETGGWKRADNLVRKILLVGGDEIEELSRDEFIEYTEHDRGRYLRGAGPIFALYETVGAIVEQADLERRPLTPHESALVMGIRRKTFVMFEEQLQRAGDPAADPSLGAEEGNS</sequence>
<dbReference type="Proteomes" id="UP001334804">
    <property type="component" value="Chromosome"/>
</dbReference>
<evidence type="ECO:0000313" key="3">
    <source>
        <dbReference type="Proteomes" id="UP000199343"/>
    </source>
</evidence>
<reference evidence="1 3" key="1">
    <citation type="submission" date="2016-06" db="EMBL/GenBank/DDBJ databases">
        <authorList>
            <person name="Kjaerup R.B."/>
            <person name="Dalgaard T.S."/>
            <person name="Juul-Madsen H.R."/>
        </authorList>
    </citation>
    <scope>NUCLEOTIDE SEQUENCE [LARGE SCALE GENOMIC DNA]</scope>
    <source>
        <strain evidence="1 3">DSM 43363</strain>
    </source>
</reference>
<name>A0A1C6UE29_9ACTN</name>
<dbReference type="AlphaFoldDB" id="A0A1C6UE29"/>
<evidence type="ECO:0000313" key="1">
    <source>
        <dbReference type="EMBL" id="SCL52191.1"/>
    </source>
</evidence>
<dbReference type="RefSeq" id="WP_245715698.1">
    <property type="nucleotide sequence ID" value="NZ_CP109071.1"/>
</dbReference>
<accession>A0A1C6UE29</accession>
<keyword evidence="4" id="KW-1185">Reference proteome</keyword>
<evidence type="ECO:0000313" key="2">
    <source>
        <dbReference type="EMBL" id="WSA33897.1"/>
    </source>
</evidence>